<dbReference type="AlphaFoldDB" id="A0A4R7UUX9"/>
<keyword evidence="2" id="KW-1185">Reference proteome</keyword>
<sequence>MPVMGVSGYVHCNCLRDGRARPPAELSDIVVDRDGCWDVSDGDWRRRLVLNEWLQRACPHREMEFITERVANHGFLGRFSSEMEELGRQHFPVLEHVLSQLNAAPVPAELGQAALAEVDYFIQRAFIEDDALLYEAGTDVVIWDEAYGRAVEQAADLGMGVDLGGFFVRRACEDGDVELFRATRFTQEVVDPGDDTTPPSVRFADGTHEVTLPIGPIGYPGVGPERVPANLETRTRPPTLHDYRFSVYALRRLFAAAVETGNPINWC</sequence>
<evidence type="ECO:0000313" key="1">
    <source>
        <dbReference type="EMBL" id="TDV39817.1"/>
    </source>
</evidence>
<dbReference type="Proteomes" id="UP000294927">
    <property type="component" value="Unassembled WGS sequence"/>
</dbReference>
<proteinExistence type="predicted"/>
<protein>
    <submittedName>
        <fullName evidence="1">Uncharacterized protein</fullName>
    </submittedName>
</protein>
<reference evidence="1 2" key="1">
    <citation type="submission" date="2019-03" db="EMBL/GenBank/DDBJ databases">
        <title>Genomic Encyclopedia of Archaeal and Bacterial Type Strains, Phase II (KMG-II): from individual species to whole genera.</title>
        <authorList>
            <person name="Goeker M."/>
        </authorList>
    </citation>
    <scope>NUCLEOTIDE SEQUENCE [LARGE SCALE GENOMIC DNA]</scope>
    <source>
        <strain evidence="1 2">DSM 45499</strain>
    </source>
</reference>
<evidence type="ECO:0000313" key="2">
    <source>
        <dbReference type="Proteomes" id="UP000294927"/>
    </source>
</evidence>
<comment type="caution">
    <text evidence="1">The sequence shown here is derived from an EMBL/GenBank/DDBJ whole genome shotgun (WGS) entry which is preliminary data.</text>
</comment>
<name>A0A4R7UUX9_9PSEU</name>
<organism evidence="1 2">
    <name type="scientific">Actinophytocola oryzae</name>
    <dbReference type="NCBI Taxonomy" id="502181"/>
    <lineage>
        <taxon>Bacteria</taxon>
        <taxon>Bacillati</taxon>
        <taxon>Actinomycetota</taxon>
        <taxon>Actinomycetes</taxon>
        <taxon>Pseudonocardiales</taxon>
        <taxon>Pseudonocardiaceae</taxon>
    </lineage>
</organism>
<accession>A0A4R7UUX9</accession>
<dbReference type="EMBL" id="SOCP01000025">
    <property type="protein sequence ID" value="TDV39817.1"/>
    <property type="molecule type" value="Genomic_DNA"/>
</dbReference>
<gene>
    <name evidence="1" type="ORF">CLV71_125129</name>
</gene>